<dbReference type="Pfam" id="PF00561">
    <property type="entry name" value="Abhydrolase_1"/>
    <property type="match status" value="1"/>
</dbReference>
<name>A0A3P3EKW4_9BURK</name>
<proteinExistence type="predicted"/>
<gene>
    <name evidence="2" type="ORF">EH244_19090</name>
</gene>
<dbReference type="SUPFAM" id="SSF53474">
    <property type="entry name" value="alpha/beta-Hydrolases"/>
    <property type="match status" value="1"/>
</dbReference>
<feature type="domain" description="AB hydrolase-1" evidence="1">
    <location>
        <begin position="32"/>
        <end position="261"/>
    </location>
</feature>
<keyword evidence="2" id="KW-0378">Hydrolase</keyword>
<comment type="caution">
    <text evidence="2">The sequence shown here is derived from an EMBL/GenBank/DDBJ whole genome shotgun (WGS) entry which is preliminary data.</text>
</comment>
<dbReference type="Proteomes" id="UP000271590">
    <property type="component" value="Unassembled WGS sequence"/>
</dbReference>
<dbReference type="InterPro" id="IPR000073">
    <property type="entry name" value="AB_hydrolase_1"/>
</dbReference>
<dbReference type="AlphaFoldDB" id="A0A3P3EKW4"/>
<evidence type="ECO:0000313" key="2">
    <source>
        <dbReference type="EMBL" id="RRH86726.1"/>
    </source>
</evidence>
<reference evidence="2 3" key="1">
    <citation type="submission" date="2018-11" db="EMBL/GenBank/DDBJ databases">
        <title>The genome of Variovorax sp T529.</title>
        <authorList>
            <person name="Gao J."/>
        </authorList>
    </citation>
    <scope>NUCLEOTIDE SEQUENCE [LARGE SCALE GENOMIC DNA]</scope>
    <source>
        <strain evidence="2 3">T529</strain>
    </source>
</reference>
<dbReference type="InterPro" id="IPR050471">
    <property type="entry name" value="AB_hydrolase"/>
</dbReference>
<accession>A0A3P3EKW4</accession>
<dbReference type="PRINTS" id="PR00111">
    <property type="entry name" value="ABHYDROLASE"/>
</dbReference>
<evidence type="ECO:0000313" key="3">
    <source>
        <dbReference type="Proteomes" id="UP000271590"/>
    </source>
</evidence>
<dbReference type="EMBL" id="RQXU01000011">
    <property type="protein sequence ID" value="RRH86726.1"/>
    <property type="molecule type" value="Genomic_DNA"/>
</dbReference>
<protein>
    <submittedName>
        <fullName evidence="2">Alpha/beta hydrolase</fullName>
    </submittedName>
</protein>
<dbReference type="InterPro" id="IPR029058">
    <property type="entry name" value="AB_hydrolase_fold"/>
</dbReference>
<sequence>MHRWADVPTKSISAGGVDFAYRELGTQHGGTPVVFLVHLAAVLDNWDPRIMDGIAAKHQVIAFDNRGVGASSGSPSDSVEQMAGDAIAFIKAMGFGQVDLFGLSMGGMIAQEIALKAPQLVRRMILAATGPAGGEGISTVARVAHYDLLRGLLTGQDPKQFLFFTRTPGGIEAGKAFLARLKERSENRDKEITIAAYLAQLRAVKVWGRKQPADLSVVKQPALIVNGDDDRMVPTANSHELARRLPNSTLLIYPDAGHGGVFQFHADFVPKALEFLGR</sequence>
<organism evidence="2 3">
    <name type="scientific">Variovorax beijingensis</name>
    <dbReference type="NCBI Taxonomy" id="2496117"/>
    <lineage>
        <taxon>Bacteria</taxon>
        <taxon>Pseudomonadati</taxon>
        <taxon>Pseudomonadota</taxon>
        <taxon>Betaproteobacteria</taxon>
        <taxon>Burkholderiales</taxon>
        <taxon>Comamonadaceae</taxon>
        <taxon>Variovorax</taxon>
    </lineage>
</organism>
<dbReference type="GO" id="GO:0016787">
    <property type="term" value="F:hydrolase activity"/>
    <property type="evidence" value="ECO:0007669"/>
    <property type="project" value="UniProtKB-KW"/>
</dbReference>
<dbReference type="PANTHER" id="PTHR43433:SF5">
    <property type="entry name" value="AB HYDROLASE-1 DOMAIN-CONTAINING PROTEIN"/>
    <property type="match status" value="1"/>
</dbReference>
<evidence type="ECO:0000259" key="1">
    <source>
        <dbReference type="Pfam" id="PF00561"/>
    </source>
</evidence>
<dbReference type="Gene3D" id="3.40.50.1820">
    <property type="entry name" value="alpha/beta hydrolase"/>
    <property type="match status" value="1"/>
</dbReference>
<dbReference type="RefSeq" id="WP_124959943.1">
    <property type="nucleotide sequence ID" value="NZ_RQXU01000011.1"/>
</dbReference>
<dbReference type="PANTHER" id="PTHR43433">
    <property type="entry name" value="HYDROLASE, ALPHA/BETA FOLD FAMILY PROTEIN"/>
    <property type="match status" value="1"/>
</dbReference>